<name>A0A1S3X8I2_TOBAC</name>
<evidence type="ECO:0000313" key="1">
    <source>
        <dbReference type="RefSeq" id="XP_016436325.1"/>
    </source>
</evidence>
<dbReference type="PaxDb" id="4097-A0A1S3X8I2"/>
<dbReference type="PANTHER" id="PTHR33067">
    <property type="entry name" value="RNA-DIRECTED DNA POLYMERASE-RELATED"/>
    <property type="match status" value="1"/>
</dbReference>
<dbReference type="KEGG" id="nta:107762474"/>
<gene>
    <name evidence="1" type="primary">LOC107762474</name>
</gene>
<dbReference type="InterPro" id="IPR021109">
    <property type="entry name" value="Peptidase_aspartic_dom_sf"/>
</dbReference>
<organism evidence="1">
    <name type="scientific">Nicotiana tabacum</name>
    <name type="common">Common tobacco</name>
    <dbReference type="NCBI Taxonomy" id="4097"/>
    <lineage>
        <taxon>Eukaryota</taxon>
        <taxon>Viridiplantae</taxon>
        <taxon>Streptophyta</taxon>
        <taxon>Embryophyta</taxon>
        <taxon>Tracheophyta</taxon>
        <taxon>Spermatophyta</taxon>
        <taxon>Magnoliopsida</taxon>
        <taxon>eudicotyledons</taxon>
        <taxon>Gunneridae</taxon>
        <taxon>Pentapetalae</taxon>
        <taxon>asterids</taxon>
        <taxon>lamiids</taxon>
        <taxon>Solanales</taxon>
        <taxon>Solanaceae</taxon>
        <taxon>Nicotianoideae</taxon>
        <taxon>Nicotianeae</taxon>
        <taxon>Nicotiana</taxon>
    </lineage>
</organism>
<protein>
    <submittedName>
        <fullName evidence="1">Uncharacterized protein</fullName>
    </submittedName>
</protein>
<reference evidence="1" key="1">
    <citation type="submission" date="2025-08" db="UniProtKB">
        <authorList>
            <consortium name="RefSeq"/>
        </authorList>
    </citation>
    <scope>IDENTIFICATION</scope>
</reference>
<dbReference type="OrthoDB" id="1106916at2759"/>
<dbReference type="RefSeq" id="XP_016436325.1">
    <property type="nucleotide sequence ID" value="XM_016580839.1"/>
</dbReference>
<dbReference type="AlphaFoldDB" id="A0A1S3X8I2"/>
<dbReference type="PANTHER" id="PTHR33067:SF9">
    <property type="entry name" value="RNA-DIRECTED DNA POLYMERASE"/>
    <property type="match status" value="1"/>
</dbReference>
<dbReference type="Gene3D" id="2.40.70.10">
    <property type="entry name" value="Acid Proteases"/>
    <property type="match status" value="1"/>
</dbReference>
<proteinExistence type="predicted"/>
<sequence>MSGYTKFMKDLVIKKKNINFDIIKVTHQCSAIISQTGVKKMEDPGAFAIPCAIGLTSFAKALCDSGASNHLMPYAVFKKLVLGGPRPTSMKLLMADRTLKRLLGVIYDILSKWIMVDEHMQDIYMDEALHTVLLNSENDSIEGYIEAVMAL</sequence>
<accession>A0A1S3X8I2</accession>